<keyword evidence="2" id="KW-1185">Reference proteome</keyword>
<name>W4KB04_HETIT</name>
<dbReference type="HOGENOM" id="CLU_2831485_0_0_1"/>
<evidence type="ECO:0000313" key="2">
    <source>
        <dbReference type="Proteomes" id="UP000030671"/>
    </source>
</evidence>
<gene>
    <name evidence="1" type="ORF">HETIRDRAFT_122832</name>
</gene>
<dbReference type="KEGG" id="hir:HETIRDRAFT_122832"/>
<evidence type="ECO:0000313" key="1">
    <source>
        <dbReference type="EMBL" id="ETW82251.1"/>
    </source>
</evidence>
<accession>W4KB04</accession>
<proteinExistence type="predicted"/>
<reference evidence="1 2" key="1">
    <citation type="journal article" date="2012" name="New Phytol.">
        <title>Insight into trade-off between wood decay and parasitism from the genome of a fungal forest pathogen.</title>
        <authorList>
            <person name="Olson A."/>
            <person name="Aerts A."/>
            <person name="Asiegbu F."/>
            <person name="Belbahri L."/>
            <person name="Bouzid O."/>
            <person name="Broberg A."/>
            <person name="Canback B."/>
            <person name="Coutinho P.M."/>
            <person name="Cullen D."/>
            <person name="Dalman K."/>
            <person name="Deflorio G."/>
            <person name="van Diepen L.T."/>
            <person name="Dunand C."/>
            <person name="Duplessis S."/>
            <person name="Durling M."/>
            <person name="Gonthier P."/>
            <person name="Grimwood J."/>
            <person name="Fossdal C.G."/>
            <person name="Hansson D."/>
            <person name="Henrissat B."/>
            <person name="Hietala A."/>
            <person name="Himmelstrand K."/>
            <person name="Hoffmeister D."/>
            <person name="Hogberg N."/>
            <person name="James T.Y."/>
            <person name="Karlsson M."/>
            <person name="Kohler A."/>
            <person name="Kues U."/>
            <person name="Lee Y.H."/>
            <person name="Lin Y.C."/>
            <person name="Lind M."/>
            <person name="Lindquist E."/>
            <person name="Lombard V."/>
            <person name="Lucas S."/>
            <person name="Lunden K."/>
            <person name="Morin E."/>
            <person name="Murat C."/>
            <person name="Park J."/>
            <person name="Raffaello T."/>
            <person name="Rouze P."/>
            <person name="Salamov A."/>
            <person name="Schmutz J."/>
            <person name="Solheim H."/>
            <person name="Stahlberg J."/>
            <person name="Velez H."/>
            <person name="de Vries R.P."/>
            <person name="Wiebenga A."/>
            <person name="Woodward S."/>
            <person name="Yakovlev I."/>
            <person name="Garbelotto M."/>
            <person name="Martin F."/>
            <person name="Grigoriev I.V."/>
            <person name="Stenlid J."/>
        </authorList>
    </citation>
    <scope>NUCLEOTIDE SEQUENCE [LARGE SCALE GENOMIC DNA]</scope>
    <source>
        <strain evidence="1 2">TC 32-1</strain>
    </source>
</reference>
<dbReference type="EMBL" id="KI925458">
    <property type="protein sequence ID" value="ETW82251.1"/>
    <property type="molecule type" value="Genomic_DNA"/>
</dbReference>
<protein>
    <submittedName>
        <fullName evidence="1">Uncharacterized protein</fullName>
    </submittedName>
</protein>
<dbReference type="GeneID" id="20666793"/>
<dbReference type="Proteomes" id="UP000030671">
    <property type="component" value="Unassembled WGS sequence"/>
</dbReference>
<sequence>MGLVSRDRFYGSDYVICLHGVYWHEALARHTSSYKVPSVELLWAPASTVIAIILASSSEDHISSCR</sequence>
<dbReference type="InParanoid" id="W4KB04"/>
<dbReference type="AlphaFoldDB" id="W4KB04"/>
<organism evidence="1 2">
    <name type="scientific">Heterobasidion irregulare (strain TC 32-1)</name>
    <dbReference type="NCBI Taxonomy" id="747525"/>
    <lineage>
        <taxon>Eukaryota</taxon>
        <taxon>Fungi</taxon>
        <taxon>Dikarya</taxon>
        <taxon>Basidiomycota</taxon>
        <taxon>Agaricomycotina</taxon>
        <taxon>Agaricomycetes</taxon>
        <taxon>Russulales</taxon>
        <taxon>Bondarzewiaceae</taxon>
        <taxon>Heterobasidion</taxon>
        <taxon>Heterobasidion annosum species complex</taxon>
    </lineage>
</organism>
<dbReference type="RefSeq" id="XP_009546787.1">
    <property type="nucleotide sequence ID" value="XM_009548492.1"/>
</dbReference>